<keyword evidence="1" id="KW-1133">Transmembrane helix</keyword>
<keyword evidence="1" id="KW-0812">Transmembrane</keyword>
<dbReference type="WBParaSite" id="ECPE_0001564401-mRNA-1">
    <property type="protein sequence ID" value="ECPE_0001564401-mRNA-1"/>
    <property type="gene ID" value="ECPE_0001564401"/>
</dbReference>
<proteinExistence type="predicted"/>
<sequence length="449" mass="50310">LSAWYANHGVEHLCTLLSDTVSDLMRRATRPDSPELFQPPPIASLPSSSVLLPIIVRILRFTATWSALVRDQLYHQPSLVLSLVYRESPVCLPFGVTNGYRLPFICPAYSFRVLWKEHEPENAFRPLSEILTHPDESLDANSLLLETLVRRSIRCSWSIVWHGSSVSLACHCLAMLGALPDAQKIDPIILDRNFKWAREYSPPSSLVALSTSDLALILLSHPVSSCLLSLAAVQQASSHATLVQALSMFLRSVHSHRLQEDTRLIPSEPVESGQRWPDSMCWWHRAQLDRFLCTLPACSADFHLLSSLLDTIDEAALRTTVPSVLVLGPDVPLFQWLLSALVNSNGPLAYCLLQPGAGVGETDSRRLVSAKRRLIYHQLPRLLSTLTARLGAAQFTKLARDGLTESQHRYVVASLIMLFAHFRLFNIYFAYLRFVDSFPINGSWSPRIM</sequence>
<reference evidence="2" key="1">
    <citation type="submission" date="2016-06" db="UniProtKB">
        <authorList>
            <consortium name="WormBaseParasite"/>
        </authorList>
    </citation>
    <scope>IDENTIFICATION</scope>
</reference>
<feature type="transmembrane region" description="Helical" evidence="1">
    <location>
        <begin position="410"/>
        <end position="431"/>
    </location>
</feature>
<evidence type="ECO:0000313" key="2">
    <source>
        <dbReference type="WBParaSite" id="ECPE_0001564401-mRNA-1"/>
    </source>
</evidence>
<accession>A0A183B8R9</accession>
<dbReference type="AlphaFoldDB" id="A0A183B8R9"/>
<keyword evidence="1" id="KW-0472">Membrane</keyword>
<organism evidence="2">
    <name type="scientific">Echinostoma caproni</name>
    <dbReference type="NCBI Taxonomy" id="27848"/>
    <lineage>
        <taxon>Eukaryota</taxon>
        <taxon>Metazoa</taxon>
        <taxon>Spiralia</taxon>
        <taxon>Lophotrochozoa</taxon>
        <taxon>Platyhelminthes</taxon>
        <taxon>Trematoda</taxon>
        <taxon>Digenea</taxon>
        <taxon>Plagiorchiida</taxon>
        <taxon>Echinostomata</taxon>
        <taxon>Echinostomatoidea</taxon>
        <taxon>Echinostomatidae</taxon>
        <taxon>Echinostoma</taxon>
    </lineage>
</organism>
<evidence type="ECO:0000256" key="1">
    <source>
        <dbReference type="SAM" id="Phobius"/>
    </source>
</evidence>
<protein>
    <submittedName>
        <fullName evidence="2">Transmembrane protein</fullName>
    </submittedName>
</protein>
<name>A0A183B8R9_9TREM</name>